<dbReference type="AlphaFoldDB" id="F4N403"/>
<accession>F4N403</accession>
<sequence>MNEIPLYLAGFKQWTWLLLIFIYQSTGELIKTLLISRLYCLVM</sequence>
<proteinExistence type="predicted"/>
<name>F4N403_YEREN</name>
<evidence type="ECO:0000313" key="1">
    <source>
        <dbReference type="EMBL" id="CBX72811.1"/>
    </source>
</evidence>
<dbReference type="EMBL" id="FR718703">
    <property type="protein sequence ID" value="CBX72811.1"/>
    <property type="molecule type" value="Genomic_DNA"/>
</dbReference>
<protein>
    <submittedName>
        <fullName evidence="1">Uncharacterized protein</fullName>
    </submittedName>
</protein>
<reference evidence="1" key="1">
    <citation type="journal article" date="2011" name="BMC Genomics">
        <title>Shotgun sequencing of Yersinia enterocolitica strain W22703 (biotype 2, serotype O:9): genomic evidence for oscillation between invertebrates and mammals.</title>
        <authorList>
            <person name="Fuchs T.M."/>
            <person name="Brandt K."/>
            <person name="Starke M."/>
            <person name="Rattei T."/>
        </authorList>
    </citation>
    <scope>NUCLEOTIDE SEQUENCE</scope>
</reference>
<organism evidence="1">
    <name type="scientific">Yersinia enterocolitica W22703</name>
    <dbReference type="NCBI Taxonomy" id="913028"/>
    <lineage>
        <taxon>Bacteria</taxon>
        <taxon>Pseudomonadati</taxon>
        <taxon>Pseudomonadota</taxon>
        <taxon>Gammaproteobacteria</taxon>
        <taxon>Enterobacterales</taxon>
        <taxon>Yersiniaceae</taxon>
        <taxon>Yersinia</taxon>
    </lineage>
</organism>
<gene>
    <name evidence="1" type="ORF">YEW_FY24740</name>
</gene>